<evidence type="ECO:0000256" key="1">
    <source>
        <dbReference type="SAM" id="MobiDB-lite"/>
    </source>
</evidence>
<accession>A0AAV7LSB0</accession>
<reference evidence="2" key="1">
    <citation type="journal article" date="2022" name="bioRxiv">
        <title>Sequencing and chromosome-scale assembly of the giantPleurodeles waltlgenome.</title>
        <authorList>
            <person name="Brown T."/>
            <person name="Elewa A."/>
            <person name="Iarovenko S."/>
            <person name="Subramanian E."/>
            <person name="Araus A.J."/>
            <person name="Petzold A."/>
            <person name="Susuki M."/>
            <person name="Suzuki K.-i.T."/>
            <person name="Hayashi T."/>
            <person name="Toyoda A."/>
            <person name="Oliveira C."/>
            <person name="Osipova E."/>
            <person name="Leigh N.D."/>
            <person name="Simon A."/>
            <person name="Yun M.H."/>
        </authorList>
    </citation>
    <scope>NUCLEOTIDE SEQUENCE</scope>
    <source>
        <strain evidence="2">20211129_DDA</strain>
        <tissue evidence="2">Liver</tissue>
    </source>
</reference>
<comment type="caution">
    <text evidence="2">The sequence shown here is derived from an EMBL/GenBank/DDBJ whole genome shotgun (WGS) entry which is preliminary data.</text>
</comment>
<dbReference type="AlphaFoldDB" id="A0AAV7LSB0"/>
<name>A0AAV7LSB0_PLEWA</name>
<keyword evidence="3" id="KW-1185">Reference proteome</keyword>
<evidence type="ECO:0000313" key="3">
    <source>
        <dbReference type="Proteomes" id="UP001066276"/>
    </source>
</evidence>
<feature type="region of interest" description="Disordered" evidence="1">
    <location>
        <begin position="1"/>
        <end position="21"/>
    </location>
</feature>
<dbReference type="EMBL" id="JANPWB010000015">
    <property type="protein sequence ID" value="KAJ1093464.1"/>
    <property type="molecule type" value="Genomic_DNA"/>
</dbReference>
<evidence type="ECO:0000313" key="2">
    <source>
        <dbReference type="EMBL" id="KAJ1093464.1"/>
    </source>
</evidence>
<protein>
    <submittedName>
        <fullName evidence="2">Uncharacterized protein</fullName>
    </submittedName>
</protein>
<organism evidence="2 3">
    <name type="scientific">Pleurodeles waltl</name>
    <name type="common">Iberian ribbed newt</name>
    <dbReference type="NCBI Taxonomy" id="8319"/>
    <lineage>
        <taxon>Eukaryota</taxon>
        <taxon>Metazoa</taxon>
        <taxon>Chordata</taxon>
        <taxon>Craniata</taxon>
        <taxon>Vertebrata</taxon>
        <taxon>Euteleostomi</taxon>
        <taxon>Amphibia</taxon>
        <taxon>Batrachia</taxon>
        <taxon>Caudata</taxon>
        <taxon>Salamandroidea</taxon>
        <taxon>Salamandridae</taxon>
        <taxon>Pleurodelinae</taxon>
        <taxon>Pleurodeles</taxon>
    </lineage>
</organism>
<dbReference type="Proteomes" id="UP001066276">
    <property type="component" value="Chromosome 11"/>
</dbReference>
<sequence>MVVSGGRSAAKSSRVPGAHLGFRGPRGHGDLSGPCGPWGFLPLWAPGTSGLGGPGGAEDHVRSGPGSGSRAVPEWKGLALRTEAVEGSSPWCVDCWGSHTLVLRGLSRCGVRAGSPVLPGGLEQYRLERLI</sequence>
<proteinExistence type="predicted"/>
<feature type="region of interest" description="Disordered" evidence="1">
    <location>
        <begin position="49"/>
        <end position="72"/>
    </location>
</feature>
<gene>
    <name evidence="2" type="ORF">NDU88_006564</name>
</gene>